<feature type="transmembrane region" description="Helical" evidence="1">
    <location>
        <begin position="262"/>
        <end position="283"/>
    </location>
</feature>
<feature type="transmembrane region" description="Helical" evidence="1">
    <location>
        <begin position="159"/>
        <end position="188"/>
    </location>
</feature>
<evidence type="ECO:0008006" key="4">
    <source>
        <dbReference type="Google" id="ProtNLM"/>
    </source>
</evidence>
<sequence>MMENFQTLQLLDKFERIFTYANIDYKAMRKILEIKLTMDSRRIPTIFNDSKLQEGNQFIKSLGLYAIMGLFLIVFMFGEQYFFQMSLVFGITMFIIMTSMVSDFSTVLLDIRDRTIIGTKPVDSRTINAAKFVHITIYLVLLTIAFAGIPIIFGLFTHGIIFFLVCIVTLVLVNLLVLIVTALLYILVLRFFDGERLKDIINYVQIMLSVTMVAGYQLVIRSFDFINPDFSFTFHWWQLLIPPVWYGALFDIVMNRNTDQGIIILGLSGVIVPIISFIIYLKLIPSFERNLEKLLSESTRYKKSNNQLTKIWSKFLCRNNEEKTFFLFTCRMVKNEREFKLKVYPMLGMAFVFPFIFLLNNLTVDSYEQIQASNQFINIYFSLLLLPSGVLMLGFSENYKGAWIFKAGPIAETKNIHRAALKAFFTKFFLPIFMLLSITFCIIFGIRILLFLLCFLLVASIYAVICYKVECTNARLPFSESYKFVQQGNAIKGILLLVLAGVLGVIHFQLLSLANMQFFYLAVLVILNIFLWRKVM</sequence>
<feature type="transmembrane region" description="Helical" evidence="1">
    <location>
        <begin position="89"/>
        <end position="111"/>
    </location>
</feature>
<feature type="transmembrane region" description="Helical" evidence="1">
    <location>
        <begin position="490"/>
        <end position="510"/>
    </location>
</feature>
<feature type="transmembrane region" description="Helical" evidence="1">
    <location>
        <begin position="200"/>
        <end position="220"/>
    </location>
</feature>
<keyword evidence="1" id="KW-1133">Transmembrane helix</keyword>
<organism evidence="2 3">
    <name type="scientific">Gracilibacillus xinjiangensis</name>
    <dbReference type="NCBI Taxonomy" id="1193282"/>
    <lineage>
        <taxon>Bacteria</taxon>
        <taxon>Bacillati</taxon>
        <taxon>Bacillota</taxon>
        <taxon>Bacilli</taxon>
        <taxon>Bacillales</taxon>
        <taxon>Bacillaceae</taxon>
        <taxon>Gracilibacillus</taxon>
    </lineage>
</organism>
<evidence type="ECO:0000256" key="1">
    <source>
        <dbReference type="SAM" id="Phobius"/>
    </source>
</evidence>
<accession>A0ABV8WS91</accession>
<feature type="transmembrane region" description="Helical" evidence="1">
    <location>
        <begin position="516"/>
        <end position="532"/>
    </location>
</feature>
<reference evidence="3" key="1">
    <citation type="journal article" date="2019" name="Int. J. Syst. Evol. Microbiol.">
        <title>The Global Catalogue of Microorganisms (GCM) 10K type strain sequencing project: providing services to taxonomists for standard genome sequencing and annotation.</title>
        <authorList>
            <consortium name="The Broad Institute Genomics Platform"/>
            <consortium name="The Broad Institute Genome Sequencing Center for Infectious Disease"/>
            <person name="Wu L."/>
            <person name="Ma J."/>
        </authorList>
    </citation>
    <scope>NUCLEOTIDE SEQUENCE [LARGE SCALE GENOMIC DNA]</scope>
    <source>
        <strain evidence="3">CCUG 37865</strain>
    </source>
</reference>
<keyword evidence="3" id="KW-1185">Reference proteome</keyword>
<dbReference type="EMBL" id="JBHSDT010000002">
    <property type="protein sequence ID" value="MFC4401968.1"/>
    <property type="molecule type" value="Genomic_DNA"/>
</dbReference>
<dbReference type="Proteomes" id="UP001595882">
    <property type="component" value="Unassembled WGS sequence"/>
</dbReference>
<keyword evidence="1" id="KW-0472">Membrane</keyword>
<feature type="transmembrane region" description="Helical" evidence="1">
    <location>
        <begin position="341"/>
        <end position="359"/>
    </location>
</feature>
<gene>
    <name evidence="2" type="ORF">ACFOY7_02505</name>
</gene>
<name>A0ABV8WS91_9BACI</name>
<feature type="transmembrane region" description="Helical" evidence="1">
    <location>
        <begin position="379"/>
        <end position="396"/>
    </location>
</feature>
<evidence type="ECO:0000313" key="3">
    <source>
        <dbReference type="Proteomes" id="UP001595882"/>
    </source>
</evidence>
<proteinExistence type="predicted"/>
<feature type="transmembrane region" description="Helical" evidence="1">
    <location>
        <begin position="62"/>
        <end position="83"/>
    </location>
</feature>
<feature type="transmembrane region" description="Helical" evidence="1">
    <location>
        <begin position="132"/>
        <end position="153"/>
    </location>
</feature>
<keyword evidence="1" id="KW-0812">Transmembrane</keyword>
<comment type="caution">
    <text evidence="2">The sequence shown here is derived from an EMBL/GenBank/DDBJ whole genome shotgun (WGS) entry which is preliminary data.</text>
</comment>
<feature type="transmembrane region" description="Helical" evidence="1">
    <location>
        <begin position="424"/>
        <end position="444"/>
    </location>
</feature>
<evidence type="ECO:0000313" key="2">
    <source>
        <dbReference type="EMBL" id="MFC4401968.1"/>
    </source>
</evidence>
<dbReference type="RefSeq" id="WP_390249095.1">
    <property type="nucleotide sequence ID" value="NZ_JBHSDT010000002.1"/>
</dbReference>
<protein>
    <recommendedName>
        <fullName evidence="4">ABC transporter permease</fullName>
    </recommendedName>
</protein>